<proteinExistence type="predicted"/>
<reference evidence="1" key="1">
    <citation type="submission" date="2021-01" db="EMBL/GenBank/DDBJ databases">
        <authorList>
            <person name="Corre E."/>
            <person name="Pelletier E."/>
            <person name="Niang G."/>
            <person name="Scheremetjew M."/>
            <person name="Finn R."/>
            <person name="Kale V."/>
            <person name="Holt S."/>
            <person name="Cochrane G."/>
            <person name="Meng A."/>
            <person name="Brown T."/>
            <person name="Cohen L."/>
        </authorList>
    </citation>
    <scope>NUCLEOTIDE SEQUENCE</scope>
    <source>
        <strain evidence="1">CCMP 2712</strain>
    </source>
</reference>
<name>A0A7S4NNK9_GUITH</name>
<accession>A0A7S4NNK9</accession>
<dbReference type="Pfam" id="PF09752">
    <property type="entry name" value="ABHD18"/>
    <property type="match status" value="1"/>
</dbReference>
<dbReference type="Gene3D" id="3.40.50.1820">
    <property type="entry name" value="alpha/beta hydrolase"/>
    <property type="match status" value="1"/>
</dbReference>
<dbReference type="InterPro" id="IPR029058">
    <property type="entry name" value="AB_hydrolase_fold"/>
</dbReference>
<evidence type="ECO:0000313" key="1">
    <source>
        <dbReference type="EMBL" id="CAE2297614.1"/>
    </source>
</evidence>
<gene>
    <name evidence="1" type="ORF">GTHE00462_LOCUS14237</name>
</gene>
<dbReference type="PANTHER" id="PTHR13617:SF14">
    <property type="entry name" value="PROTEIN ABHD18"/>
    <property type="match status" value="1"/>
</dbReference>
<dbReference type="EMBL" id="HBKN01018052">
    <property type="protein sequence ID" value="CAE2297614.1"/>
    <property type="molecule type" value="Transcribed_RNA"/>
</dbReference>
<dbReference type="SUPFAM" id="SSF53474">
    <property type="entry name" value="alpha/beta-Hydrolases"/>
    <property type="match status" value="1"/>
</dbReference>
<dbReference type="AlphaFoldDB" id="A0A7S4NNK9"/>
<dbReference type="PANTHER" id="PTHR13617">
    <property type="entry name" value="PROTEIN ABHD18"/>
    <property type="match status" value="1"/>
</dbReference>
<dbReference type="InterPro" id="IPR019149">
    <property type="entry name" value="ABHD18"/>
</dbReference>
<sequence>MSWFPKSGNGAVHLCRMKFFARNLATRGYFFNAQLGTDRSIEMDNVKLGKNAVDRIFASCHSSRLVQALGGNGKLWSRGWGDPAILNYLSSQHEKRSSSKRCGSLYMSDEKYMDISWQKSPLKSFDGVNVWAGDFESPVQDGTLPPESMSARCQLVVPTSFGHPSDSVSAGIPLWVHLAGTGDQYFWMRKTLSCKLAKQGIGSVILESPYYGHRKPRRQRGPKLQCVSDLLSLGNATIEETISILRYFNAHGHGPLGICGFSMGGVHAIMTAGVCNLPVALVTFLAPQCAAPVFCQGALSASCDWDALSRHSSSINWNEWNCEDEDVKHRLGRILRITDVTRLPPPPCPWATILIQAKEDAYIDRRSEEVIRSSWRDYWKAFPPTYEYLSSEDYGVETRWVCGGHVTSFFNQHHTFRLALRTAMQRMVTEEVADAHYSEC</sequence>
<organism evidence="1">
    <name type="scientific">Guillardia theta</name>
    <name type="common">Cryptophyte</name>
    <name type="synonym">Cryptomonas phi</name>
    <dbReference type="NCBI Taxonomy" id="55529"/>
    <lineage>
        <taxon>Eukaryota</taxon>
        <taxon>Cryptophyceae</taxon>
        <taxon>Pyrenomonadales</taxon>
        <taxon>Geminigeraceae</taxon>
        <taxon>Guillardia</taxon>
    </lineage>
</organism>
<protein>
    <submittedName>
        <fullName evidence="1">Uncharacterized protein</fullName>
    </submittedName>
</protein>